<dbReference type="AlphaFoldDB" id="A0A9J5YBC8"/>
<feature type="non-terminal residue" evidence="1">
    <location>
        <position position="186"/>
    </location>
</feature>
<name>A0A9J5YBC8_SOLCO</name>
<dbReference type="EMBL" id="JACXVP010000007">
    <property type="protein sequence ID" value="KAG5596864.1"/>
    <property type="molecule type" value="Genomic_DNA"/>
</dbReference>
<evidence type="ECO:0000313" key="1">
    <source>
        <dbReference type="EMBL" id="KAG5596864.1"/>
    </source>
</evidence>
<protein>
    <submittedName>
        <fullName evidence="1">Uncharacterized protein</fullName>
    </submittedName>
</protein>
<evidence type="ECO:0000313" key="2">
    <source>
        <dbReference type="Proteomes" id="UP000824120"/>
    </source>
</evidence>
<gene>
    <name evidence="1" type="ORF">H5410_038096</name>
</gene>
<accession>A0A9J5YBC8</accession>
<reference evidence="1 2" key="1">
    <citation type="submission" date="2020-09" db="EMBL/GenBank/DDBJ databases">
        <title>De no assembly of potato wild relative species, Solanum commersonii.</title>
        <authorList>
            <person name="Cho K."/>
        </authorList>
    </citation>
    <scope>NUCLEOTIDE SEQUENCE [LARGE SCALE GENOMIC DNA]</scope>
    <source>
        <strain evidence="1">LZ3.2</strain>
        <tissue evidence="1">Leaf</tissue>
    </source>
</reference>
<dbReference type="Proteomes" id="UP000824120">
    <property type="component" value="Chromosome 7"/>
</dbReference>
<proteinExistence type="predicted"/>
<keyword evidence="2" id="KW-1185">Reference proteome</keyword>
<comment type="caution">
    <text evidence="1">The sequence shown here is derived from an EMBL/GenBank/DDBJ whole genome shotgun (WGS) entry which is preliminary data.</text>
</comment>
<sequence length="186" mass="20851">MQLFVVLKAVLIVHFKGPTLHLLIAPKAVVLVPLQILHLQEQHPLSFSFHFLYKLLQFLTLICLPLNSSFDFSTLQWRMDLFFTVFCFSTSLPRFPEDFSFSPTTCAGSSSWFKANFNGHSFSSLFFAEIGSNSAIQITVIQNSALGLQQPLHYSHLRGIRSAAAPNLIYTLASPQDSETSHPCSQ</sequence>
<organism evidence="1 2">
    <name type="scientific">Solanum commersonii</name>
    <name type="common">Commerson's wild potato</name>
    <name type="synonym">Commerson's nightshade</name>
    <dbReference type="NCBI Taxonomy" id="4109"/>
    <lineage>
        <taxon>Eukaryota</taxon>
        <taxon>Viridiplantae</taxon>
        <taxon>Streptophyta</taxon>
        <taxon>Embryophyta</taxon>
        <taxon>Tracheophyta</taxon>
        <taxon>Spermatophyta</taxon>
        <taxon>Magnoliopsida</taxon>
        <taxon>eudicotyledons</taxon>
        <taxon>Gunneridae</taxon>
        <taxon>Pentapetalae</taxon>
        <taxon>asterids</taxon>
        <taxon>lamiids</taxon>
        <taxon>Solanales</taxon>
        <taxon>Solanaceae</taxon>
        <taxon>Solanoideae</taxon>
        <taxon>Solaneae</taxon>
        <taxon>Solanum</taxon>
    </lineage>
</organism>